<dbReference type="InterPro" id="IPR050389">
    <property type="entry name" value="LysR-type_TF"/>
</dbReference>
<evidence type="ECO:0000256" key="4">
    <source>
        <dbReference type="ARBA" id="ARBA00023163"/>
    </source>
</evidence>
<accession>A0A975YLB8</accession>
<dbReference type="Proteomes" id="UP000694232">
    <property type="component" value="Chromosome 2"/>
</dbReference>
<reference evidence="6" key="1">
    <citation type="submission" date="2021-06" db="EMBL/GenBank/DDBJ databases">
        <title>Vibrio nov. sp., novel gut bacterium isolated from Yellow Sea oyster.</title>
        <authorList>
            <person name="Muhammad N."/>
            <person name="Nguyen T.H."/>
            <person name="Lee Y.-J."/>
            <person name="Ko J."/>
            <person name="Kim S.-G."/>
        </authorList>
    </citation>
    <scope>NUCLEOTIDE SEQUENCE</scope>
    <source>
        <strain evidence="6">OG9-811</strain>
    </source>
</reference>
<dbReference type="Pfam" id="PF00126">
    <property type="entry name" value="HTH_1"/>
    <property type="match status" value="1"/>
</dbReference>
<feature type="domain" description="HTH lysR-type" evidence="5">
    <location>
        <begin position="9"/>
        <end position="66"/>
    </location>
</feature>
<dbReference type="Pfam" id="PF03466">
    <property type="entry name" value="LysR_substrate"/>
    <property type="match status" value="1"/>
</dbReference>
<dbReference type="AlphaFoldDB" id="A0A975YLB8"/>
<evidence type="ECO:0000256" key="2">
    <source>
        <dbReference type="ARBA" id="ARBA00023015"/>
    </source>
</evidence>
<dbReference type="GO" id="GO:0003700">
    <property type="term" value="F:DNA-binding transcription factor activity"/>
    <property type="evidence" value="ECO:0007669"/>
    <property type="project" value="InterPro"/>
</dbReference>
<keyword evidence="7" id="KW-1185">Reference proteome</keyword>
<dbReference type="GO" id="GO:0003677">
    <property type="term" value="F:DNA binding"/>
    <property type="evidence" value="ECO:0007669"/>
    <property type="project" value="UniProtKB-KW"/>
</dbReference>
<keyword evidence="3" id="KW-0238">DNA-binding</keyword>
<dbReference type="KEGG" id="vos:KNV97_03315"/>
<evidence type="ECO:0000256" key="3">
    <source>
        <dbReference type="ARBA" id="ARBA00023125"/>
    </source>
</evidence>
<dbReference type="PROSITE" id="PS50931">
    <property type="entry name" value="HTH_LYSR"/>
    <property type="match status" value="1"/>
</dbReference>
<comment type="similarity">
    <text evidence="1">Belongs to the LysR transcriptional regulatory family.</text>
</comment>
<evidence type="ECO:0000256" key="1">
    <source>
        <dbReference type="ARBA" id="ARBA00009437"/>
    </source>
</evidence>
<dbReference type="EMBL" id="CP076642">
    <property type="protein sequence ID" value="QXO15468.1"/>
    <property type="molecule type" value="Genomic_DNA"/>
</dbReference>
<protein>
    <submittedName>
        <fullName evidence="6">LysR family transcriptional regulator</fullName>
    </submittedName>
</protein>
<evidence type="ECO:0000313" key="6">
    <source>
        <dbReference type="EMBL" id="QXO15468.1"/>
    </source>
</evidence>
<keyword evidence="4" id="KW-0804">Transcription</keyword>
<sequence length="324" mass="36316">MDYIHLSRFSLKHLTALHVMLSTRSVTQTAARLCVSPSSISKILAQLRALLDDDLFYRDGNQLIPTPCAIQMGPAVHSILSSMNGILHQANFEPTQYSGHYHLAMRESTLELFAADIANIIDECSPELSLTIHSKEHHGFESLQRGVIDFMILPHDISQPPTHAKDLVWQVITGDEMVCLMNPSHPLAEQEMTIENYLSCQHVSILDKELSEPFFEKALAQNHRSRHIKLTTSDFGAAAIMCHHTDLLFTCSRHWAEHAKQAKGLVCKSLPFDYGTVAYSLVWNKPSMNDQAMKWLCQRLTQGHCDCVTPGGERQPASSEEGMV</sequence>
<evidence type="ECO:0000259" key="5">
    <source>
        <dbReference type="PROSITE" id="PS50931"/>
    </source>
</evidence>
<dbReference type="InterPro" id="IPR005119">
    <property type="entry name" value="LysR_subst-bd"/>
</dbReference>
<dbReference type="CDD" id="cd08417">
    <property type="entry name" value="PBP2_Nitroaromatics_like"/>
    <property type="match status" value="1"/>
</dbReference>
<dbReference type="PANTHER" id="PTHR30118">
    <property type="entry name" value="HTH-TYPE TRANSCRIPTIONAL REGULATOR LEUO-RELATED"/>
    <property type="match status" value="1"/>
</dbReference>
<dbReference type="InterPro" id="IPR000847">
    <property type="entry name" value="LysR_HTH_N"/>
</dbReference>
<gene>
    <name evidence="6" type="ORF">KNV97_03315</name>
</gene>
<organism evidence="6 7">
    <name type="scientific">Vibrio ostreae</name>
    <dbReference type="NCBI Taxonomy" id="2841925"/>
    <lineage>
        <taxon>Bacteria</taxon>
        <taxon>Pseudomonadati</taxon>
        <taxon>Pseudomonadota</taxon>
        <taxon>Gammaproteobacteria</taxon>
        <taxon>Vibrionales</taxon>
        <taxon>Vibrionaceae</taxon>
        <taxon>Vibrio</taxon>
    </lineage>
</organism>
<dbReference type="InterPro" id="IPR037402">
    <property type="entry name" value="YidZ_PBP2"/>
</dbReference>
<name>A0A975YLB8_9VIBR</name>
<proteinExistence type="inferred from homology"/>
<evidence type="ECO:0000313" key="7">
    <source>
        <dbReference type="Proteomes" id="UP000694232"/>
    </source>
</evidence>
<keyword evidence="2" id="KW-0805">Transcription regulation</keyword>
<dbReference type="RefSeq" id="WP_218561511.1">
    <property type="nucleotide sequence ID" value="NZ_CP076642.1"/>
</dbReference>
<dbReference type="PANTHER" id="PTHR30118:SF12">
    <property type="entry name" value="TRANSCRIPTIONAL REGULATOR LYSR FAMILY"/>
    <property type="match status" value="1"/>
</dbReference>